<dbReference type="PROSITE" id="PS50943">
    <property type="entry name" value="HTH_CROC1"/>
    <property type="match status" value="1"/>
</dbReference>
<accession>A0A939BQW2</accession>
<feature type="domain" description="HTH cro/C1-type" evidence="2">
    <location>
        <begin position="17"/>
        <end position="66"/>
    </location>
</feature>
<gene>
    <name evidence="3" type="ORF">JOC47_001615</name>
</gene>
<dbReference type="InterPro" id="IPR010982">
    <property type="entry name" value="Lambda_DNA-bd_dom_sf"/>
</dbReference>
<dbReference type="SUPFAM" id="SSF47413">
    <property type="entry name" value="lambda repressor-like DNA-binding domains"/>
    <property type="match status" value="1"/>
</dbReference>
<evidence type="ECO:0000259" key="2">
    <source>
        <dbReference type="PROSITE" id="PS50943"/>
    </source>
</evidence>
<comment type="caution">
    <text evidence="3">The sequence shown here is derived from an EMBL/GenBank/DDBJ whole genome shotgun (WGS) entry which is preliminary data.</text>
</comment>
<evidence type="ECO:0000313" key="4">
    <source>
        <dbReference type="Proteomes" id="UP000774000"/>
    </source>
</evidence>
<dbReference type="Gene3D" id="1.10.260.40">
    <property type="entry name" value="lambda repressor-like DNA-binding domains"/>
    <property type="match status" value="1"/>
</dbReference>
<reference evidence="3" key="1">
    <citation type="submission" date="2021-01" db="EMBL/GenBank/DDBJ databases">
        <title>Genomic Encyclopedia of Type Strains, Phase IV (KMG-IV): sequencing the most valuable type-strain genomes for metagenomic binning, comparative biology and taxonomic classification.</title>
        <authorList>
            <person name="Goeker M."/>
        </authorList>
    </citation>
    <scope>NUCLEOTIDE SEQUENCE</scope>
    <source>
        <strain evidence="3">DSM 23230</strain>
    </source>
</reference>
<keyword evidence="1" id="KW-0238">DNA-binding</keyword>
<dbReference type="PANTHER" id="PTHR46558:SF4">
    <property type="entry name" value="DNA-BIDING PHAGE PROTEIN"/>
    <property type="match status" value="1"/>
</dbReference>
<dbReference type="EMBL" id="JAFBDQ010000007">
    <property type="protein sequence ID" value="MBM7556764.1"/>
    <property type="molecule type" value="Genomic_DNA"/>
</dbReference>
<dbReference type="InterPro" id="IPR001387">
    <property type="entry name" value="Cro/C1-type_HTH"/>
</dbReference>
<keyword evidence="4" id="KW-1185">Reference proteome</keyword>
<dbReference type="SMART" id="SM00530">
    <property type="entry name" value="HTH_XRE"/>
    <property type="match status" value="1"/>
</dbReference>
<dbReference type="Pfam" id="PF01381">
    <property type="entry name" value="HTH_3"/>
    <property type="match status" value="1"/>
</dbReference>
<dbReference type="GO" id="GO:0003677">
    <property type="term" value="F:DNA binding"/>
    <property type="evidence" value="ECO:0007669"/>
    <property type="project" value="UniProtKB-KW"/>
</dbReference>
<evidence type="ECO:0000256" key="1">
    <source>
        <dbReference type="ARBA" id="ARBA00023125"/>
    </source>
</evidence>
<dbReference type="CDD" id="cd00093">
    <property type="entry name" value="HTH_XRE"/>
    <property type="match status" value="1"/>
</dbReference>
<name>A0A939BQW2_9FIRM</name>
<dbReference type="Proteomes" id="UP000774000">
    <property type="component" value="Unassembled WGS sequence"/>
</dbReference>
<dbReference type="AlphaFoldDB" id="A0A939BQW2"/>
<proteinExistence type="predicted"/>
<evidence type="ECO:0000313" key="3">
    <source>
        <dbReference type="EMBL" id="MBM7556764.1"/>
    </source>
</evidence>
<organism evidence="3 4">
    <name type="scientific">Halanaerobacter jeridensis</name>
    <dbReference type="NCBI Taxonomy" id="706427"/>
    <lineage>
        <taxon>Bacteria</taxon>
        <taxon>Bacillati</taxon>
        <taxon>Bacillota</taxon>
        <taxon>Clostridia</taxon>
        <taxon>Halanaerobiales</taxon>
        <taxon>Halobacteroidaceae</taxon>
        <taxon>Halanaerobacter</taxon>
    </lineage>
</organism>
<dbReference type="PANTHER" id="PTHR46558">
    <property type="entry name" value="TRACRIPTIONAL REGULATORY PROTEIN-RELATED-RELATED"/>
    <property type="match status" value="1"/>
</dbReference>
<protein>
    <submittedName>
        <fullName evidence="3">Transcriptional regulator with XRE-family HTH domain</fullName>
    </submittedName>
</protein>
<sequence length="120" mass="13671">MMDMNQIVGKRVSDFLEDKGWTQVKLANKIGVSRQIMNNIIQGKKNITVAEVKSIAEVLEVDVEDLTKTFTKEKEPETITAFMGEVSTDKAKKGIKKVEKIMDMIVFYKQTNDSFEDMMS</sequence>